<dbReference type="Ensembl" id="ENSPKIT00000005884.1">
    <property type="protein sequence ID" value="ENSPKIP00000025161.1"/>
    <property type="gene ID" value="ENSPKIG00000008142.1"/>
</dbReference>
<dbReference type="FunFam" id="1.20.1070.10:FF:000017">
    <property type="entry name" value="lysophosphatidic acid receptor 4"/>
    <property type="match status" value="1"/>
</dbReference>
<keyword evidence="6" id="KW-1064">Adaptive immunity</keyword>
<keyword evidence="14" id="KW-1185">Reference proteome</keyword>
<dbReference type="GO" id="GO:0016020">
    <property type="term" value="C:membrane"/>
    <property type="evidence" value="ECO:0007669"/>
    <property type="project" value="UniProtKB-SubCell"/>
</dbReference>
<feature type="transmembrane region" description="Helical" evidence="11">
    <location>
        <begin position="53"/>
        <end position="75"/>
    </location>
</feature>
<dbReference type="SUPFAM" id="SSF81321">
    <property type="entry name" value="Family A G protein-coupled receptor-like"/>
    <property type="match status" value="1"/>
</dbReference>
<organism evidence="13 14">
    <name type="scientific">Paramormyrops kingsleyae</name>
    <dbReference type="NCBI Taxonomy" id="1676925"/>
    <lineage>
        <taxon>Eukaryota</taxon>
        <taxon>Metazoa</taxon>
        <taxon>Chordata</taxon>
        <taxon>Craniata</taxon>
        <taxon>Vertebrata</taxon>
        <taxon>Euteleostomi</taxon>
        <taxon>Actinopterygii</taxon>
        <taxon>Neopterygii</taxon>
        <taxon>Teleostei</taxon>
        <taxon>Osteoglossocephala</taxon>
        <taxon>Osteoglossomorpha</taxon>
        <taxon>Osteoglossiformes</taxon>
        <taxon>Mormyridae</taxon>
        <taxon>Paramormyrops</taxon>
    </lineage>
</organism>
<dbReference type="PRINTS" id="PR00237">
    <property type="entry name" value="GPCRRHODOPSN"/>
</dbReference>
<sequence length="315" mass="35598">MNSSESSCAQTADFQFVLFPVVYSFVVVFGLLGNVFALYMFMCKITPRTSTSVYIINLALADTAFLCTLPFRIHYHLNHNDWIFGDQACQITGTLFFVNIYVSIAFLSCIAIDRYVATVHPHAYLRLQRSPCTQLVSMSVWTVAVVAVAIFIIVGPLESNPTSDRRSCFENFSENEWEKRLAAYSACSLLFGSLIPFVIIMVCYPLVARRIARIKTGTSRRALRVIYAILGITVLCFLPYHIVCLLHLLMRCGVIKHCSYASAIYRARRVTIALVSINSCLDPVIYYFSTKSLDKDHKQQPLATKSYNQTSMTYI</sequence>
<dbReference type="GO" id="GO:0008142">
    <property type="term" value="F:oxysterol binding"/>
    <property type="evidence" value="ECO:0007669"/>
    <property type="project" value="InterPro"/>
</dbReference>
<evidence type="ECO:0000256" key="4">
    <source>
        <dbReference type="ARBA" id="ARBA00022989"/>
    </source>
</evidence>
<dbReference type="InterPro" id="IPR017452">
    <property type="entry name" value="GPCR_Rhodpsn_7TM"/>
</dbReference>
<keyword evidence="3" id="KW-0391">Immunity</keyword>
<evidence type="ECO:0000256" key="2">
    <source>
        <dbReference type="ARBA" id="ARBA00022692"/>
    </source>
</evidence>
<evidence type="ECO:0000313" key="14">
    <source>
        <dbReference type="Proteomes" id="UP000261540"/>
    </source>
</evidence>
<dbReference type="InterPro" id="IPR000276">
    <property type="entry name" value="GPCR_Rhodpsn"/>
</dbReference>
<dbReference type="Gene3D" id="1.20.1070.10">
    <property type="entry name" value="Rhodopsin 7-helix transmembrane proteins"/>
    <property type="match status" value="1"/>
</dbReference>
<dbReference type="AlphaFoldDB" id="A0A3B3S565"/>
<feature type="transmembrane region" description="Helical" evidence="11">
    <location>
        <begin position="181"/>
        <end position="204"/>
    </location>
</feature>
<proteinExistence type="predicted"/>
<dbReference type="GeneTree" id="ENSGT01150000286937"/>
<keyword evidence="8" id="KW-1015">Disulfide bond</keyword>
<reference evidence="13" key="1">
    <citation type="submission" date="2025-08" db="UniProtKB">
        <authorList>
            <consortium name="Ensembl"/>
        </authorList>
    </citation>
    <scope>IDENTIFICATION</scope>
</reference>
<keyword evidence="5" id="KW-0297">G-protein coupled receptor</keyword>
<dbReference type="CDD" id="cd14982">
    <property type="entry name" value="7tmA_purinoceptor-like"/>
    <property type="match status" value="1"/>
</dbReference>
<evidence type="ECO:0000256" key="5">
    <source>
        <dbReference type="ARBA" id="ARBA00023040"/>
    </source>
</evidence>
<keyword evidence="10" id="KW-0807">Transducer</keyword>
<dbReference type="GO" id="GO:0004930">
    <property type="term" value="F:G protein-coupled receptor activity"/>
    <property type="evidence" value="ECO:0007669"/>
    <property type="project" value="UniProtKB-KW"/>
</dbReference>
<feature type="transmembrane region" description="Helical" evidence="11">
    <location>
        <begin position="138"/>
        <end position="157"/>
    </location>
</feature>
<evidence type="ECO:0000256" key="11">
    <source>
        <dbReference type="SAM" id="Phobius"/>
    </source>
</evidence>
<evidence type="ECO:0000256" key="3">
    <source>
        <dbReference type="ARBA" id="ARBA00022859"/>
    </source>
</evidence>
<feature type="transmembrane region" description="Helical" evidence="11">
    <location>
        <begin position="225"/>
        <end position="250"/>
    </location>
</feature>
<evidence type="ECO:0000256" key="6">
    <source>
        <dbReference type="ARBA" id="ARBA00023130"/>
    </source>
</evidence>
<protein>
    <recommendedName>
        <fullName evidence="12">G-protein coupled receptors family 1 profile domain-containing protein</fullName>
    </recommendedName>
</protein>
<evidence type="ECO:0000256" key="7">
    <source>
        <dbReference type="ARBA" id="ARBA00023136"/>
    </source>
</evidence>
<feature type="transmembrane region" description="Helical" evidence="11">
    <location>
        <begin position="95"/>
        <end position="117"/>
    </location>
</feature>
<feature type="domain" description="G-protein coupled receptors family 1 profile" evidence="12">
    <location>
        <begin position="33"/>
        <end position="286"/>
    </location>
</feature>
<evidence type="ECO:0000256" key="1">
    <source>
        <dbReference type="ARBA" id="ARBA00004141"/>
    </source>
</evidence>
<dbReference type="GO" id="GO:0002250">
    <property type="term" value="P:adaptive immune response"/>
    <property type="evidence" value="ECO:0007669"/>
    <property type="project" value="UniProtKB-KW"/>
</dbReference>
<keyword evidence="9" id="KW-0675">Receptor</keyword>
<evidence type="ECO:0000259" key="12">
    <source>
        <dbReference type="PROSITE" id="PS50262"/>
    </source>
</evidence>
<dbReference type="Pfam" id="PF00001">
    <property type="entry name" value="7tm_1"/>
    <property type="match status" value="1"/>
</dbReference>
<evidence type="ECO:0000256" key="9">
    <source>
        <dbReference type="ARBA" id="ARBA00023170"/>
    </source>
</evidence>
<dbReference type="PRINTS" id="PR01157">
    <property type="entry name" value="P2YPURNOCPTR"/>
</dbReference>
<dbReference type="Proteomes" id="UP000261540">
    <property type="component" value="Unplaced"/>
</dbReference>
<dbReference type="PROSITE" id="PS50262">
    <property type="entry name" value="G_PROTEIN_RECEP_F1_2"/>
    <property type="match status" value="1"/>
</dbReference>
<evidence type="ECO:0000256" key="8">
    <source>
        <dbReference type="ARBA" id="ARBA00023157"/>
    </source>
</evidence>
<dbReference type="PANTHER" id="PTHR24237">
    <property type="entry name" value="G-PROTEIN COUPLED RECEPTOR"/>
    <property type="match status" value="1"/>
</dbReference>
<comment type="subcellular location">
    <subcellularLocation>
        <location evidence="1">Membrane</location>
        <topology evidence="1">Multi-pass membrane protein</topology>
    </subcellularLocation>
</comment>
<dbReference type="PANTHER" id="PTHR24237:SF37">
    <property type="entry name" value="COAGULATION FACTOR II (THROMBIN) RECEPTOR-LIKE 2-RELATED"/>
    <property type="match status" value="1"/>
</dbReference>
<dbReference type="InterPro" id="IPR047160">
    <property type="entry name" value="GP183-like"/>
</dbReference>
<feature type="transmembrane region" description="Helical" evidence="11">
    <location>
        <begin position="20"/>
        <end position="41"/>
    </location>
</feature>
<reference evidence="13" key="2">
    <citation type="submission" date="2025-09" db="UniProtKB">
        <authorList>
            <consortium name="Ensembl"/>
        </authorList>
    </citation>
    <scope>IDENTIFICATION</scope>
</reference>
<name>A0A3B3S565_9TELE</name>
<keyword evidence="4 11" id="KW-1133">Transmembrane helix</keyword>
<keyword evidence="2 11" id="KW-0812">Transmembrane</keyword>
<accession>A0A3B3S565</accession>
<evidence type="ECO:0000313" key="13">
    <source>
        <dbReference type="Ensembl" id="ENSPKIP00000025161.1"/>
    </source>
</evidence>
<keyword evidence="7 11" id="KW-0472">Membrane</keyword>
<evidence type="ECO:0000256" key="10">
    <source>
        <dbReference type="ARBA" id="ARBA00023224"/>
    </source>
</evidence>